<feature type="transmembrane region" description="Helical" evidence="7">
    <location>
        <begin position="254"/>
        <end position="277"/>
    </location>
</feature>
<gene>
    <name evidence="9" type="ORF">HNR73_005892</name>
</gene>
<accession>A0A841FWV3</accession>
<protein>
    <submittedName>
        <fullName evidence="9">Peptide/nickel transport system permease protein</fullName>
    </submittedName>
</protein>
<dbReference type="InterPro" id="IPR035906">
    <property type="entry name" value="MetI-like_sf"/>
</dbReference>
<dbReference type="RefSeq" id="WP_184790811.1">
    <property type="nucleotide sequence ID" value="NZ_BONT01000066.1"/>
</dbReference>
<keyword evidence="4 7" id="KW-0812">Transmembrane</keyword>
<keyword evidence="5 7" id="KW-1133">Transmembrane helix</keyword>
<evidence type="ECO:0000256" key="7">
    <source>
        <dbReference type="RuleBase" id="RU363032"/>
    </source>
</evidence>
<feature type="transmembrane region" description="Helical" evidence="7">
    <location>
        <begin position="128"/>
        <end position="147"/>
    </location>
</feature>
<dbReference type="SUPFAM" id="SSF161098">
    <property type="entry name" value="MetI-like"/>
    <property type="match status" value="1"/>
</dbReference>
<dbReference type="AlphaFoldDB" id="A0A841FWV3"/>
<dbReference type="GO" id="GO:0005886">
    <property type="term" value="C:plasma membrane"/>
    <property type="evidence" value="ECO:0007669"/>
    <property type="project" value="UniProtKB-SubCell"/>
</dbReference>
<evidence type="ECO:0000256" key="3">
    <source>
        <dbReference type="ARBA" id="ARBA00022475"/>
    </source>
</evidence>
<dbReference type="PANTHER" id="PTHR43386">
    <property type="entry name" value="OLIGOPEPTIDE TRANSPORT SYSTEM PERMEASE PROTEIN APPC"/>
    <property type="match status" value="1"/>
</dbReference>
<dbReference type="PANTHER" id="PTHR43386:SF26">
    <property type="entry name" value="ABC TRANSPORTER PERMEASE PROTEIN"/>
    <property type="match status" value="1"/>
</dbReference>
<dbReference type="EMBL" id="JACHGT010000014">
    <property type="protein sequence ID" value="MBB6038012.1"/>
    <property type="molecule type" value="Genomic_DNA"/>
</dbReference>
<evidence type="ECO:0000256" key="2">
    <source>
        <dbReference type="ARBA" id="ARBA00022448"/>
    </source>
</evidence>
<dbReference type="Gene3D" id="1.10.3720.10">
    <property type="entry name" value="MetI-like"/>
    <property type="match status" value="1"/>
</dbReference>
<feature type="transmembrane region" description="Helical" evidence="7">
    <location>
        <begin position="24"/>
        <end position="44"/>
    </location>
</feature>
<name>A0A841FWV3_9ACTN</name>
<feature type="transmembrane region" description="Helical" evidence="7">
    <location>
        <begin position="201"/>
        <end position="234"/>
    </location>
</feature>
<sequence>MTDVAEELAATAPPRPRRMRPLRWIPVAVIAVYVLVAVFGPLLVDYDPIATPLADRLKPPGASTAAGTALLGTDAVGRDVFAQVVYGARTSMTIAVLTVSVAALVGLTVGVIAGYTGGIVDALLSRSVDVLLAFPGIVLAIVVAGLFDRSLAVVVLALALTGWIAFARLTRGSALSLRERDWVAAARVMGVSWRRTMTRHILPFVAGPVVALATIEFGLVVLAEAGLSFLGIGLPPSTVSWGKTIAGGRDYLATAWWISTFPGVALALLVVSVGLLGDQFNALFRGRGRPGAANTRRG</sequence>
<dbReference type="CDD" id="cd06261">
    <property type="entry name" value="TM_PBP2"/>
    <property type="match status" value="1"/>
</dbReference>
<evidence type="ECO:0000259" key="8">
    <source>
        <dbReference type="PROSITE" id="PS50928"/>
    </source>
</evidence>
<dbReference type="Proteomes" id="UP000548476">
    <property type="component" value="Unassembled WGS sequence"/>
</dbReference>
<feature type="domain" description="ABC transmembrane type-1" evidence="8">
    <location>
        <begin position="88"/>
        <end position="277"/>
    </location>
</feature>
<dbReference type="PROSITE" id="PS50928">
    <property type="entry name" value="ABC_TM1"/>
    <property type="match status" value="1"/>
</dbReference>
<comment type="similarity">
    <text evidence="7">Belongs to the binding-protein-dependent transport system permease family.</text>
</comment>
<evidence type="ECO:0000313" key="10">
    <source>
        <dbReference type="Proteomes" id="UP000548476"/>
    </source>
</evidence>
<comment type="caution">
    <text evidence="9">The sequence shown here is derived from an EMBL/GenBank/DDBJ whole genome shotgun (WGS) entry which is preliminary data.</text>
</comment>
<keyword evidence="2 7" id="KW-0813">Transport</keyword>
<feature type="transmembrane region" description="Helical" evidence="7">
    <location>
        <begin position="94"/>
        <end position="116"/>
    </location>
</feature>
<dbReference type="InterPro" id="IPR050366">
    <property type="entry name" value="BP-dependent_transpt_permease"/>
</dbReference>
<reference evidence="9 10" key="1">
    <citation type="submission" date="2020-08" db="EMBL/GenBank/DDBJ databases">
        <title>Genomic Encyclopedia of Type Strains, Phase IV (KMG-IV): sequencing the most valuable type-strain genomes for metagenomic binning, comparative biology and taxonomic classification.</title>
        <authorList>
            <person name="Goeker M."/>
        </authorList>
    </citation>
    <scope>NUCLEOTIDE SEQUENCE [LARGE SCALE GENOMIC DNA]</scope>
    <source>
        <strain evidence="9 10">YIM 65646</strain>
    </source>
</reference>
<keyword evidence="10" id="KW-1185">Reference proteome</keyword>
<comment type="subcellular location">
    <subcellularLocation>
        <location evidence="1 7">Cell membrane</location>
        <topology evidence="1 7">Multi-pass membrane protein</topology>
    </subcellularLocation>
</comment>
<keyword evidence="3" id="KW-1003">Cell membrane</keyword>
<evidence type="ECO:0000256" key="1">
    <source>
        <dbReference type="ARBA" id="ARBA00004651"/>
    </source>
</evidence>
<evidence type="ECO:0000313" key="9">
    <source>
        <dbReference type="EMBL" id="MBB6038012.1"/>
    </source>
</evidence>
<organism evidence="9 10">
    <name type="scientific">Phytomonospora endophytica</name>
    <dbReference type="NCBI Taxonomy" id="714109"/>
    <lineage>
        <taxon>Bacteria</taxon>
        <taxon>Bacillati</taxon>
        <taxon>Actinomycetota</taxon>
        <taxon>Actinomycetes</taxon>
        <taxon>Micromonosporales</taxon>
        <taxon>Micromonosporaceae</taxon>
        <taxon>Phytomonospora</taxon>
    </lineage>
</organism>
<dbReference type="GO" id="GO:0055085">
    <property type="term" value="P:transmembrane transport"/>
    <property type="evidence" value="ECO:0007669"/>
    <property type="project" value="InterPro"/>
</dbReference>
<dbReference type="Pfam" id="PF00528">
    <property type="entry name" value="BPD_transp_1"/>
    <property type="match status" value="1"/>
</dbReference>
<evidence type="ECO:0000256" key="6">
    <source>
        <dbReference type="ARBA" id="ARBA00023136"/>
    </source>
</evidence>
<keyword evidence="6 7" id="KW-0472">Membrane</keyword>
<dbReference type="InterPro" id="IPR000515">
    <property type="entry name" value="MetI-like"/>
</dbReference>
<evidence type="ECO:0000256" key="5">
    <source>
        <dbReference type="ARBA" id="ARBA00022989"/>
    </source>
</evidence>
<evidence type="ECO:0000256" key="4">
    <source>
        <dbReference type="ARBA" id="ARBA00022692"/>
    </source>
</evidence>
<feature type="transmembrane region" description="Helical" evidence="7">
    <location>
        <begin position="153"/>
        <end position="170"/>
    </location>
</feature>
<proteinExistence type="inferred from homology"/>